<keyword evidence="7" id="KW-1185">Reference proteome</keyword>
<dbReference type="RefSeq" id="WP_123227251.1">
    <property type="nucleotide sequence ID" value="NZ_RJSE01000007.1"/>
</dbReference>
<dbReference type="Proteomes" id="UP000267128">
    <property type="component" value="Unassembled WGS sequence"/>
</dbReference>
<proteinExistence type="predicted"/>
<dbReference type="InterPro" id="IPR015424">
    <property type="entry name" value="PyrdxlP-dep_Trfase"/>
</dbReference>
<dbReference type="OrthoDB" id="9807157at2"/>
<evidence type="ECO:0000256" key="1">
    <source>
        <dbReference type="ARBA" id="ARBA00001933"/>
    </source>
</evidence>
<dbReference type="Gene3D" id="3.40.640.10">
    <property type="entry name" value="Type I PLP-dependent aspartate aminotransferase-like (Major domain)"/>
    <property type="match status" value="1"/>
</dbReference>
<comment type="cofactor">
    <cofactor evidence="1">
        <name>pyridoxal 5'-phosphate</name>
        <dbReference type="ChEBI" id="CHEBI:597326"/>
    </cofactor>
</comment>
<name>A0A3N0CG17_9ACTN</name>
<evidence type="ECO:0000256" key="2">
    <source>
        <dbReference type="ARBA" id="ARBA00013187"/>
    </source>
</evidence>
<evidence type="ECO:0000313" key="7">
    <source>
        <dbReference type="Proteomes" id="UP000267128"/>
    </source>
</evidence>
<dbReference type="SUPFAM" id="SSF53383">
    <property type="entry name" value="PLP-dependent transferases"/>
    <property type="match status" value="1"/>
</dbReference>
<comment type="caution">
    <text evidence="6">The sequence shown here is derived from an EMBL/GenBank/DDBJ whole genome shotgun (WGS) entry which is preliminary data.</text>
</comment>
<dbReference type="EC" id="2.3.1.47" evidence="2"/>
<sequence>MTSAPYWPTAEGRLSGRVDLDGREMIMLSSNDYLGLAGDEKVVAGAHHALDAYGAGIGLNPSIALTRVHRELAEELADYLDSESVLLFNSCASANCATLQTLADTSDALIISDEYNHASIVDGCRLARGRTAVYRHDDLESLRGVTADAAEAGRRLIVTDGVFSMEGSVARLDELQPLADSIGAHLVVDESHAVGVVGDSGRGSVELRQSAGSTIRTGTFSKALGAGLGGFLAGPREVVDEVTSRGRFFIFTSPMPASVAGAALAAIRLVRDDLSRLEALRSNVGRFRRGMEETGWELLDGSGPIVPVMLGDDERARRVATSLRERGVFAAAFAFPVVPRGSARIRVQISAAHTGTDIDAAIGAFAEAADLEAHHRS</sequence>
<organism evidence="6 7">
    <name type="scientific">Nocardioides marmoriginsengisoli</name>
    <dbReference type="NCBI Taxonomy" id="661483"/>
    <lineage>
        <taxon>Bacteria</taxon>
        <taxon>Bacillati</taxon>
        <taxon>Actinomycetota</taxon>
        <taxon>Actinomycetes</taxon>
        <taxon>Propionibacteriales</taxon>
        <taxon>Nocardioidaceae</taxon>
        <taxon>Nocardioides</taxon>
    </lineage>
</organism>
<evidence type="ECO:0000256" key="3">
    <source>
        <dbReference type="ARBA" id="ARBA00022679"/>
    </source>
</evidence>
<protein>
    <recommendedName>
        <fullName evidence="2">8-amino-7-oxononanoate synthase</fullName>
        <ecNumber evidence="2">2.3.1.47</ecNumber>
    </recommendedName>
</protein>
<dbReference type="EMBL" id="RJSE01000007">
    <property type="protein sequence ID" value="RNL61956.1"/>
    <property type="molecule type" value="Genomic_DNA"/>
</dbReference>
<accession>A0A3N0CG17</accession>
<dbReference type="PANTHER" id="PTHR13693">
    <property type="entry name" value="CLASS II AMINOTRANSFERASE/8-AMINO-7-OXONONANOATE SYNTHASE"/>
    <property type="match status" value="1"/>
</dbReference>
<evidence type="ECO:0000313" key="6">
    <source>
        <dbReference type="EMBL" id="RNL61956.1"/>
    </source>
</evidence>
<evidence type="ECO:0000259" key="5">
    <source>
        <dbReference type="Pfam" id="PF00155"/>
    </source>
</evidence>
<dbReference type="InterPro" id="IPR004839">
    <property type="entry name" value="Aminotransferase_I/II_large"/>
</dbReference>
<dbReference type="InterPro" id="IPR015422">
    <property type="entry name" value="PyrdxlP-dep_Trfase_small"/>
</dbReference>
<keyword evidence="3 6" id="KW-0808">Transferase</keyword>
<dbReference type="GO" id="GO:0030170">
    <property type="term" value="F:pyridoxal phosphate binding"/>
    <property type="evidence" value="ECO:0007669"/>
    <property type="project" value="InterPro"/>
</dbReference>
<dbReference type="GO" id="GO:0008710">
    <property type="term" value="F:8-amino-7-oxononanoate synthase activity"/>
    <property type="evidence" value="ECO:0007669"/>
    <property type="project" value="UniProtKB-EC"/>
</dbReference>
<evidence type="ECO:0000256" key="4">
    <source>
        <dbReference type="ARBA" id="ARBA00047715"/>
    </source>
</evidence>
<gene>
    <name evidence="6" type="ORF">EFK50_08995</name>
</gene>
<feature type="domain" description="Aminotransferase class I/classII large" evidence="5">
    <location>
        <begin position="24"/>
        <end position="364"/>
    </location>
</feature>
<comment type="catalytic activity">
    <reaction evidence="4">
        <text>6-carboxyhexanoyl-[ACP] + L-alanine + H(+) = (8S)-8-amino-7-oxononanoate + holo-[ACP] + CO2</text>
        <dbReference type="Rhea" id="RHEA:42288"/>
        <dbReference type="Rhea" id="RHEA-COMP:9685"/>
        <dbReference type="Rhea" id="RHEA-COMP:9955"/>
        <dbReference type="ChEBI" id="CHEBI:15378"/>
        <dbReference type="ChEBI" id="CHEBI:16526"/>
        <dbReference type="ChEBI" id="CHEBI:57972"/>
        <dbReference type="ChEBI" id="CHEBI:64479"/>
        <dbReference type="ChEBI" id="CHEBI:78846"/>
        <dbReference type="ChEBI" id="CHEBI:149468"/>
        <dbReference type="EC" id="2.3.1.47"/>
    </reaction>
</comment>
<dbReference type="Pfam" id="PF00155">
    <property type="entry name" value="Aminotran_1_2"/>
    <property type="match status" value="1"/>
</dbReference>
<keyword evidence="6" id="KW-0032">Aminotransferase</keyword>
<dbReference type="InterPro" id="IPR015421">
    <property type="entry name" value="PyrdxlP-dep_Trfase_major"/>
</dbReference>
<dbReference type="InterPro" id="IPR050087">
    <property type="entry name" value="AON_synthase_class-II"/>
</dbReference>
<dbReference type="GO" id="GO:0008483">
    <property type="term" value="F:transaminase activity"/>
    <property type="evidence" value="ECO:0007669"/>
    <property type="project" value="UniProtKB-KW"/>
</dbReference>
<dbReference type="Gene3D" id="3.90.1150.10">
    <property type="entry name" value="Aspartate Aminotransferase, domain 1"/>
    <property type="match status" value="1"/>
</dbReference>
<reference evidence="6 7" key="1">
    <citation type="submission" date="2018-11" db="EMBL/GenBank/DDBJ databases">
        <authorList>
            <person name="Li F."/>
        </authorList>
    </citation>
    <scope>NUCLEOTIDE SEQUENCE [LARGE SCALE GENOMIC DNA]</scope>
    <source>
        <strain evidence="6 7">Gsoil 097</strain>
    </source>
</reference>
<dbReference type="AlphaFoldDB" id="A0A3N0CG17"/>